<comment type="caution">
    <text evidence="3">The sequence shown here is derived from an EMBL/GenBank/DDBJ whole genome shotgun (WGS) entry which is preliminary data.</text>
</comment>
<dbReference type="InterPro" id="IPR007372">
    <property type="entry name" value="Lipid/polyisoprenoid-bd_YceI"/>
</dbReference>
<reference evidence="3" key="1">
    <citation type="submission" date="2023-09" db="EMBL/GenBank/DDBJ databases">
        <title>Paucibacter sp. APW11 Genome sequencing and assembly.</title>
        <authorList>
            <person name="Kim I."/>
        </authorList>
    </citation>
    <scope>NUCLEOTIDE SEQUENCE</scope>
    <source>
        <strain evidence="3">APW11</strain>
    </source>
</reference>
<keyword evidence="4" id="KW-1185">Reference proteome</keyword>
<gene>
    <name evidence="3" type="ORF">RQP53_21405</name>
</gene>
<dbReference type="SMART" id="SM00867">
    <property type="entry name" value="YceI"/>
    <property type="match status" value="1"/>
</dbReference>
<evidence type="ECO:0000256" key="1">
    <source>
        <dbReference type="SAM" id="SignalP"/>
    </source>
</evidence>
<dbReference type="PANTHER" id="PTHR34406:SF1">
    <property type="entry name" value="PROTEIN YCEI"/>
    <property type="match status" value="1"/>
</dbReference>
<sequence>MMTKTLIAASVLAGLLLAGPATAAPQTYTIVSKLSRVSFNLEHQGFIQLFGTLRLAPGNFVFDAEDWSQSSVAVKMPIPSLDMGDAVWNQQIRGDSAWKALFSRAEIGFRSTKLEQTGPQQGLLHGELSLAGVTKPVTLQLRFNKLGLNQVSEKPSVGFAATTTIKRSDFGLDAYADLVGDALAVNIQLEAAVGADGDAGHATTALGVKPMGGMADQMGKGGKAGSSH</sequence>
<feature type="signal peptide" evidence="1">
    <location>
        <begin position="1"/>
        <end position="23"/>
    </location>
</feature>
<dbReference type="Pfam" id="PF04264">
    <property type="entry name" value="YceI"/>
    <property type="match status" value="1"/>
</dbReference>
<feature type="chain" id="PRO_5046157914" evidence="1">
    <location>
        <begin position="24"/>
        <end position="228"/>
    </location>
</feature>
<feature type="domain" description="Lipid/polyisoprenoid-binding YceI-like" evidence="2">
    <location>
        <begin position="27"/>
        <end position="192"/>
    </location>
</feature>
<keyword evidence="1" id="KW-0732">Signal</keyword>
<evidence type="ECO:0000313" key="4">
    <source>
        <dbReference type="Proteomes" id="UP001246372"/>
    </source>
</evidence>
<organism evidence="3 4">
    <name type="scientific">Roseateles aquae</name>
    <dbReference type="NCBI Taxonomy" id="3077235"/>
    <lineage>
        <taxon>Bacteria</taxon>
        <taxon>Pseudomonadati</taxon>
        <taxon>Pseudomonadota</taxon>
        <taxon>Betaproteobacteria</taxon>
        <taxon>Burkholderiales</taxon>
        <taxon>Sphaerotilaceae</taxon>
        <taxon>Roseateles</taxon>
    </lineage>
</organism>
<name>A0ABU3PH38_9BURK</name>
<dbReference type="SUPFAM" id="SSF101874">
    <property type="entry name" value="YceI-like"/>
    <property type="match status" value="1"/>
</dbReference>
<proteinExistence type="predicted"/>
<dbReference type="Gene3D" id="2.40.128.110">
    <property type="entry name" value="Lipid/polyisoprenoid-binding, YceI-like"/>
    <property type="match status" value="1"/>
</dbReference>
<evidence type="ECO:0000259" key="2">
    <source>
        <dbReference type="SMART" id="SM00867"/>
    </source>
</evidence>
<dbReference type="Proteomes" id="UP001246372">
    <property type="component" value="Unassembled WGS sequence"/>
</dbReference>
<dbReference type="EMBL" id="JAVXZY010000011">
    <property type="protein sequence ID" value="MDT9001848.1"/>
    <property type="molecule type" value="Genomic_DNA"/>
</dbReference>
<dbReference type="RefSeq" id="WP_315652731.1">
    <property type="nucleotide sequence ID" value="NZ_JAVXZY010000011.1"/>
</dbReference>
<protein>
    <submittedName>
        <fullName evidence="3">YceI family protein</fullName>
    </submittedName>
</protein>
<accession>A0ABU3PH38</accession>
<dbReference type="InterPro" id="IPR036761">
    <property type="entry name" value="TTHA0802/YceI-like_sf"/>
</dbReference>
<evidence type="ECO:0000313" key="3">
    <source>
        <dbReference type="EMBL" id="MDT9001848.1"/>
    </source>
</evidence>
<dbReference type="PANTHER" id="PTHR34406">
    <property type="entry name" value="PROTEIN YCEI"/>
    <property type="match status" value="1"/>
</dbReference>